<dbReference type="Pfam" id="PF12627">
    <property type="entry name" value="PolyA_pol_RNAbd"/>
    <property type="match status" value="1"/>
</dbReference>
<evidence type="ECO:0000259" key="7">
    <source>
        <dbReference type="Pfam" id="PF12627"/>
    </source>
</evidence>
<dbReference type="Pfam" id="PF01743">
    <property type="entry name" value="PolyA_pol"/>
    <property type="match status" value="1"/>
</dbReference>
<evidence type="ECO:0000256" key="5">
    <source>
        <dbReference type="SAM" id="MobiDB-lite"/>
    </source>
</evidence>
<name>A0AAD8NDD7_9APIA</name>
<organism evidence="8 9">
    <name type="scientific">Heracleum sosnowskyi</name>
    <dbReference type="NCBI Taxonomy" id="360622"/>
    <lineage>
        <taxon>Eukaryota</taxon>
        <taxon>Viridiplantae</taxon>
        <taxon>Streptophyta</taxon>
        <taxon>Embryophyta</taxon>
        <taxon>Tracheophyta</taxon>
        <taxon>Spermatophyta</taxon>
        <taxon>Magnoliopsida</taxon>
        <taxon>eudicotyledons</taxon>
        <taxon>Gunneridae</taxon>
        <taxon>Pentapetalae</taxon>
        <taxon>asterids</taxon>
        <taxon>campanulids</taxon>
        <taxon>Apiales</taxon>
        <taxon>Apiaceae</taxon>
        <taxon>Apioideae</taxon>
        <taxon>apioid superclade</taxon>
        <taxon>Tordylieae</taxon>
        <taxon>Tordyliinae</taxon>
        <taxon>Heracleum</taxon>
    </lineage>
</organism>
<comment type="similarity">
    <text evidence="1 4">Belongs to the tRNA nucleotidyltransferase/poly(A) polymerase family.</text>
</comment>
<dbReference type="EMBL" id="JAUIZM010000001">
    <property type="protein sequence ID" value="KAK1404191.1"/>
    <property type="molecule type" value="Genomic_DNA"/>
</dbReference>
<dbReference type="InterPro" id="IPR052191">
    <property type="entry name" value="tRNA_ntf/polyA_polymerase_I"/>
</dbReference>
<dbReference type="SUPFAM" id="SSF81891">
    <property type="entry name" value="Poly A polymerase C-terminal region-like"/>
    <property type="match status" value="1"/>
</dbReference>
<feature type="domain" description="tRNA nucleotidyltransferase/poly(A) polymerase RNA and SrmB- binding" evidence="7">
    <location>
        <begin position="253"/>
        <end position="313"/>
    </location>
</feature>
<evidence type="ECO:0000256" key="2">
    <source>
        <dbReference type="ARBA" id="ARBA00022679"/>
    </source>
</evidence>
<gene>
    <name evidence="8" type="ORF">POM88_003796</name>
</gene>
<feature type="domain" description="Poly A polymerase head" evidence="6">
    <location>
        <begin position="95"/>
        <end position="222"/>
    </location>
</feature>
<evidence type="ECO:0000313" key="9">
    <source>
        <dbReference type="Proteomes" id="UP001237642"/>
    </source>
</evidence>
<comment type="caution">
    <text evidence="8">The sequence shown here is derived from an EMBL/GenBank/DDBJ whole genome shotgun (WGS) entry which is preliminary data.</text>
</comment>
<dbReference type="AlphaFoldDB" id="A0AAD8NDD7"/>
<dbReference type="GO" id="GO:0001680">
    <property type="term" value="P:tRNA 3'-terminal CCA addition"/>
    <property type="evidence" value="ECO:0007669"/>
    <property type="project" value="UniProtKB-ARBA"/>
</dbReference>
<evidence type="ECO:0000256" key="1">
    <source>
        <dbReference type="ARBA" id="ARBA00007265"/>
    </source>
</evidence>
<dbReference type="GO" id="GO:0000166">
    <property type="term" value="F:nucleotide binding"/>
    <property type="evidence" value="ECO:0007669"/>
    <property type="project" value="UniProtKB-KW"/>
</dbReference>
<dbReference type="Gene3D" id="3.30.460.10">
    <property type="entry name" value="Beta Polymerase, domain 2"/>
    <property type="match status" value="1"/>
</dbReference>
<keyword evidence="3" id="KW-0547">Nucleotide-binding</keyword>
<dbReference type="GO" id="GO:0003723">
    <property type="term" value="F:RNA binding"/>
    <property type="evidence" value="ECO:0007669"/>
    <property type="project" value="UniProtKB-KW"/>
</dbReference>
<dbReference type="InterPro" id="IPR002646">
    <property type="entry name" value="PolA_pol_head_dom"/>
</dbReference>
<dbReference type="GO" id="GO:0016779">
    <property type="term" value="F:nucleotidyltransferase activity"/>
    <property type="evidence" value="ECO:0007669"/>
    <property type="project" value="InterPro"/>
</dbReference>
<dbReference type="PANTHER" id="PTHR43051">
    <property type="entry name" value="POLYNUCLEOTIDE ADENYLYLTRANSFERASE FAMILY PROTEIN"/>
    <property type="match status" value="1"/>
</dbReference>
<keyword evidence="9" id="KW-1185">Reference proteome</keyword>
<dbReference type="InterPro" id="IPR032828">
    <property type="entry name" value="PolyA_RNA-bd"/>
</dbReference>
<reference evidence="8" key="2">
    <citation type="submission" date="2023-05" db="EMBL/GenBank/DDBJ databases">
        <authorList>
            <person name="Schelkunov M.I."/>
        </authorList>
    </citation>
    <scope>NUCLEOTIDE SEQUENCE</scope>
    <source>
        <strain evidence="8">Hsosn_3</strain>
        <tissue evidence="8">Leaf</tissue>
    </source>
</reference>
<keyword evidence="2 4" id="KW-0808">Transferase</keyword>
<evidence type="ECO:0000256" key="4">
    <source>
        <dbReference type="RuleBase" id="RU003953"/>
    </source>
</evidence>
<dbReference type="InterPro" id="IPR043519">
    <property type="entry name" value="NT_sf"/>
</dbReference>
<evidence type="ECO:0000259" key="6">
    <source>
        <dbReference type="Pfam" id="PF01743"/>
    </source>
</evidence>
<feature type="region of interest" description="Disordered" evidence="5">
    <location>
        <begin position="630"/>
        <end position="663"/>
    </location>
</feature>
<dbReference type="SUPFAM" id="SSF81301">
    <property type="entry name" value="Nucleotidyltransferase"/>
    <property type="match status" value="1"/>
</dbReference>
<dbReference type="Proteomes" id="UP001237642">
    <property type="component" value="Unassembled WGS sequence"/>
</dbReference>
<evidence type="ECO:0000256" key="3">
    <source>
        <dbReference type="ARBA" id="ARBA00022741"/>
    </source>
</evidence>
<dbReference type="PANTHER" id="PTHR43051:SF1">
    <property type="entry name" value="POLYNUCLEOTIDE ADENYLYLTRANSFERASE FAMILY PROTEIN"/>
    <property type="match status" value="1"/>
</dbReference>
<evidence type="ECO:0000313" key="8">
    <source>
        <dbReference type="EMBL" id="KAK1404191.1"/>
    </source>
</evidence>
<dbReference type="CDD" id="cd05398">
    <property type="entry name" value="NT_ClassII-CCAase"/>
    <property type="match status" value="1"/>
</dbReference>
<keyword evidence="4" id="KW-0694">RNA-binding</keyword>
<sequence>MDVISIRRNSLLLSRLKSLLSLKRFSHSFVEHGDEEKASVMRSKSSHLSPYSKIGKMDTSQLTQLDSRNLGIESSMISEPSWIVLKSLQKRGFKAYLVGGCVRDLLLNRKPKDYDIITTAKLKQVKKHFHRSQIVGRRFPICIVHLKNTVIEVSSFETAVQGTIEKEKFLAALKPSTCHKSDLVLWKDCMRRDFTVNSLFFNPFENKIYDYANGLGDIRSLKLQTLIPAHMSFTEDSARILRAVRIAARLCLSFSKEIESAVSDLSFSVLSISQSRIMMELNYMLSYGAAQPSISLLQRLGLLEILLPFHAAYLTRQGSKYGESSTMLMKLLYNLDRLSSCEQPSDSGLWVGLFVFHMALVEKPQHPLVVLSLASLLYYGNWKEAIHHARLQIEVPICFEPELLEATAFISDRELAERVIQLAIFIQGFVHVLTDADSLHEMMENFPGCTCSGLVFVPKNMRSYIANVFGGIDGLIKRNTQGRMSFDIDYDMLQQRDVKESRFVIGKIVMETICCAVDHEVMARREEDHVEKEIVEKQQTPSACQSLPAKNMMFNDDVFTRVKRELQPKKEDKQLATKKQKVVKTEDNIYVVAKLKATGQERFSLSQSKVANMPKTVENCEEEITHSKCNVPEGGVADEHNKKRKSQASKGKGSLRLLSALFK</sequence>
<proteinExistence type="inferred from homology"/>
<reference evidence="8" key="1">
    <citation type="submission" date="2023-02" db="EMBL/GenBank/DDBJ databases">
        <title>Genome of toxic invasive species Heracleum sosnowskyi carries increased number of genes despite the absence of recent whole-genome duplications.</title>
        <authorList>
            <person name="Schelkunov M."/>
            <person name="Shtratnikova V."/>
            <person name="Makarenko M."/>
            <person name="Klepikova A."/>
            <person name="Omelchenko D."/>
            <person name="Novikova G."/>
            <person name="Obukhova E."/>
            <person name="Bogdanov V."/>
            <person name="Penin A."/>
            <person name="Logacheva M."/>
        </authorList>
    </citation>
    <scope>NUCLEOTIDE SEQUENCE</scope>
    <source>
        <strain evidence="8">Hsosn_3</strain>
        <tissue evidence="8">Leaf</tissue>
    </source>
</reference>
<protein>
    <submittedName>
        <fullName evidence="8">Poly A polymerase</fullName>
    </submittedName>
</protein>
<dbReference type="Gene3D" id="1.10.3090.10">
    <property type="entry name" value="cca-adding enzyme, domain 2"/>
    <property type="match status" value="1"/>
</dbReference>
<accession>A0AAD8NDD7</accession>